<comment type="caution">
    <text evidence="12">The sequence shown here is derived from an EMBL/GenBank/DDBJ whole genome shotgun (WGS) entry which is preliminary data.</text>
</comment>
<evidence type="ECO:0000256" key="1">
    <source>
        <dbReference type="ARBA" id="ARBA00006139"/>
    </source>
</evidence>
<accession>A0A1E2SJ49</accession>
<dbReference type="EMBL" id="LNZG01000044">
    <property type="protein sequence ID" value="ODA89714.1"/>
    <property type="molecule type" value="Genomic_DNA"/>
</dbReference>
<dbReference type="GO" id="GO:0006508">
    <property type="term" value="P:proteolysis"/>
    <property type="evidence" value="ECO:0007669"/>
    <property type="project" value="UniProtKB-KW"/>
</dbReference>
<evidence type="ECO:0000256" key="5">
    <source>
        <dbReference type="ARBA" id="ARBA00022750"/>
    </source>
</evidence>
<evidence type="ECO:0000313" key="13">
    <source>
        <dbReference type="Proteomes" id="UP000094426"/>
    </source>
</evidence>
<keyword evidence="6 9" id="KW-0378">Hydrolase</keyword>
<evidence type="ECO:0000256" key="3">
    <source>
        <dbReference type="ARBA" id="ARBA00022670"/>
    </source>
</evidence>
<dbReference type="AlphaFoldDB" id="A0A1E2SJ49"/>
<keyword evidence="4 9" id="KW-0812">Transmembrane</keyword>
<dbReference type="PRINTS" id="PR00781">
    <property type="entry name" value="LIPOSIGPTASE"/>
</dbReference>
<dbReference type="Proteomes" id="UP000094426">
    <property type="component" value="Unassembled WGS sequence"/>
</dbReference>
<keyword evidence="7 9" id="KW-1133">Transmembrane helix</keyword>
<keyword evidence="3 9" id="KW-0645">Protease</keyword>
<dbReference type="Pfam" id="PF01252">
    <property type="entry name" value="Peptidase_A8"/>
    <property type="match status" value="1"/>
</dbReference>
<comment type="subcellular location">
    <subcellularLocation>
        <location evidence="9">Cell membrane</location>
        <topology evidence="9">Multi-pass membrane protein</topology>
    </subcellularLocation>
</comment>
<evidence type="ECO:0000256" key="10">
    <source>
        <dbReference type="RuleBase" id="RU004181"/>
    </source>
</evidence>
<dbReference type="UniPathway" id="UPA00665"/>
<evidence type="ECO:0000256" key="8">
    <source>
        <dbReference type="ARBA" id="ARBA00023136"/>
    </source>
</evidence>
<evidence type="ECO:0000256" key="7">
    <source>
        <dbReference type="ARBA" id="ARBA00022989"/>
    </source>
</evidence>
<dbReference type="NCBIfam" id="TIGR00077">
    <property type="entry name" value="lspA"/>
    <property type="match status" value="1"/>
</dbReference>
<dbReference type="GO" id="GO:0005886">
    <property type="term" value="C:plasma membrane"/>
    <property type="evidence" value="ECO:0007669"/>
    <property type="project" value="UniProtKB-SubCell"/>
</dbReference>
<dbReference type="GO" id="GO:0004190">
    <property type="term" value="F:aspartic-type endopeptidase activity"/>
    <property type="evidence" value="ECO:0007669"/>
    <property type="project" value="UniProtKB-UniRule"/>
</dbReference>
<dbReference type="PANTHER" id="PTHR33695">
    <property type="entry name" value="LIPOPROTEIN SIGNAL PEPTIDASE"/>
    <property type="match status" value="1"/>
</dbReference>
<feature type="active site" evidence="9">
    <location>
        <position position="118"/>
    </location>
</feature>
<feature type="region of interest" description="Disordered" evidence="11">
    <location>
        <begin position="144"/>
        <end position="170"/>
    </location>
</feature>
<keyword evidence="2 9" id="KW-1003">Cell membrane</keyword>
<sequence length="170" mass="17965">MDQITKALVVSNLSEGQQVAVLGQLLQLHFVKNPGAAFSIGSGSTWIFSLVGVGVLGFVIWYAPRIRSTAWAILFGLLLGGLLGNLTDRLFREPGFGVGHVIDFLQIPLLTAIFNLADVAIVFSMGLFLLLTLRGIGLDGRRQRDEGAGVSSASPAGDESAADKPENLSA</sequence>
<comment type="caution">
    <text evidence="9">Lacks conserved residue(s) required for the propagation of feature annotation.</text>
</comment>
<reference evidence="12 13" key="1">
    <citation type="submission" date="2015-11" db="EMBL/GenBank/DDBJ databases">
        <authorList>
            <person name="Zhang Y."/>
            <person name="Guo Z."/>
        </authorList>
    </citation>
    <scope>NUCLEOTIDE SEQUENCE [LARGE SCALE GENOMIC DNA]</scope>
    <source>
        <strain evidence="13">gdw1</strain>
    </source>
</reference>
<comment type="pathway">
    <text evidence="9">Protein modification; lipoprotein biosynthesis (signal peptide cleavage).</text>
</comment>
<evidence type="ECO:0000313" key="12">
    <source>
        <dbReference type="EMBL" id="ODA89714.1"/>
    </source>
</evidence>
<dbReference type="InterPro" id="IPR001872">
    <property type="entry name" value="Peptidase_A8"/>
</dbReference>
<evidence type="ECO:0000256" key="9">
    <source>
        <dbReference type="HAMAP-Rule" id="MF_00161"/>
    </source>
</evidence>
<keyword evidence="5 9" id="KW-0064">Aspartyl protease</keyword>
<name>A0A1E2SJ49_LEIXY</name>
<protein>
    <recommendedName>
        <fullName evidence="9">Lipoprotein signal peptidase</fullName>
        <ecNumber evidence="9">3.4.23.36</ecNumber>
    </recommendedName>
    <alternativeName>
        <fullName evidence="9">Prolipoprotein signal peptidase</fullName>
    </alternativeName>
    <alternativeName>
        <fullName evidence="9">Signal peptidase II</fullName>
        <shortName evidence="9">SPase II</shortName>
    </alternativeName>
</protein>
<evidence type="ECO:0000256" key="6">
    <source>
        <dbReference type="ARBA" id="ARBA00022801"/>
    </source>
</evidence>
<feature type="transmembrane region" description="Helical" evidence="9">
    <location>
        <begin position="70"/>
        <end position="87"/>
    </location>
</feature>
<proteinExistence type="inferred from homology"/>
<dbReference type="HAMAP" id="MF_00161">
    <property type="entry name" value="LspA"/>
    <property type="match status" value="1"/>
</dbReference>
<keyword evidence="8 9" id="KW-0472">Membrane</keyword>
<gene>
    <name evidence="9" type="primary">lspA</name>
    <name evidence="12" type="ORF">ATY41_04125</name>
</gene>
<evidence type="ECO:0000256" key="11">
    <source>
        <dbReference type="SAM" id="MobiDB-lite"/>
    </source>
</evidence>
<feature type="compositionally biased region" description="Basic and acidic residues" evidence="11">
    <location>
        <begin position="161"/>
        <end position="170"/>
    </location>
</feature>
<evidence type="ECO:0000256" key="2">
    <source>
        <dbReference type="ARBA" id="ARBA00022475"/>
    </source>
</evidence>
<comment type="function">
    <text evidence="9">This protein specifically catalyzes the removal of signal peptides from prolipoproteins.</text>
</comment>
<evidence type="ECO:0000256" key="4">
    <source>
        <dbReference type="ARBA" id="ARBA00022692"/>
    </source>
</evidence>
<dbReference type="EC" id="3.4.23.36" evidence="9"/>
<comment type="catalytic activity">
    <reaction evidence="9">
        <text>Release of signal peptides from bacterial membrane prolipoproteins. Hydrolyzes -Xaa-Yaa-Zaa-|-(S,diacylglyceryl)Cys-, in which Xaa is hydrophobic (preferably Leu), and Yaa (Ala or Ser) and Zaa (Gly or Ala) have small, neutral side chains.</text>
        <dbReference type="EC" id="3.4.23.36"/>
    </reaction>
</comment>
<feature type="transmembrane region" description="Helical" evidence="9">
    <location>
        <begin position="46"/>
        <end position="63"/>
    </location>
</feature>
<feature type="active site" evidence="9">
    <location>
        <position position="103"/>
    </location>
</feature>
<organism evidence="12 13">
    <name type="scientific">Leifsonia xyli subsp. xyli</name>
    <dbReference type="NCBI Taxonomy" id="59736"/>
    <lineage>
        <taxon>Bacteria</taxon>
        <taxon>Bacillati</taxon>
        <taxon>Actinomycetota</taxon>
        <taxon>Actinomycetes</taxon>
        <taxon>Micrococcales</taxon>
        <taxon>Microbacteriaceae</taxon>
        <taxon>Leifsonia</taxon>
    </lineage>
</organism>
<comment type="similarity">
    <text evidence="1 9 10">Belongs to the peptidase A8 family.</text>
</comment>
<dbReference type="PANTHER" id="PTHR33695:SF1">
    <property type="entry name" value="LIPOPROTEIN SIGNAL PEPTIDASE"/>
    <property type="match status" value="1"/>
</dbReference>
<feature type="transmembrane region" description="Helical" evidence="9">
    <location>
        <begin position="107"/>
        <end position="133"/>
    </location>
</feature>